<keyword evidence="7" id="KW-0067">ATP-binding</keyword>
<reference evidence="13" key="1">
    <citation type="journal article" date="2016" name="Nat. Commun.">
        <title>Genome analysis of three Pneumocystis species reveals adaptation mechanisms to life exclusively in mammalian hosts.</title>
        <authorList>
            <person name="Ma L."/>
            <person name="Chen Z."/>
            <person name="Huang D.W."/>
            <person name="Kutty G."/>
            <person name="Ishihara M."/>
            <person name="Wang H."/>
            <person name="Abouelleil A."/>
            <person name="Bishop L."/>
            <person name="Davey E."/>
            <person name="Deng R."/>
            <person name="Deng X."/>
            <person name="Fan L."/>
            <person name="Fantoni G."/>
            <person name="Fitzgerald M."/>
            <person name="Gogineni E."/>
            <person name="Goldberg J.M."/>
            <person name="Handley G."/>
            <person name="Hu X."/>
            <person name="Huber C."/>
            <person name="Jiao X."/>
            <person name="Jones K."/>
            <person name="Levin J.Z."/>
            <person name="Liu Y."/>
            <person name="Macdonald P."/>
            <person name="Melnikov A."/>
            <person name="Raley C."/>
            <person name="Sassi M."/>
            <person name="Sherman B.T."/>
            <person name="Song X."/>
            <person name="Sykes S."/>
            <person name="Tran B."/>
            <person name="Walsh L."/>
            <person name="Xia Y."/>
            <person name="Yang J."/>
            <person name="Young S."/>
            <person name="Zeng Q."/>
            <person name="Zheng X."/>
            <person name="Stephens R."/>
            <person name="Nusbaum C."/>
            <person name="Birren B.W."/>
            <person name="Azadi P."/>
            <person name="Lempicki R.A."/>
            <person name="Cuomo C.A."/>
            <person name="Kovacs J.A."/>
        </authorList>
    </citation>
    <scope>NUCLEOTIDE SEQUENCE [LARGE SCALE GENOMIC DNA]</scope>
    <source>
        <strain evidence="13">B123</strain>
    </source>
</reference>
<keyword evidence="9" id="KW-0030">Aminoacyl-tRNA synthetase</keyword>
<keyword evidence="5" id="KW-0547">Nucleotide-binding</keyword>
<keyword evidence="8" id="KW-0648">Protein biosynthesis</keyword>
<gene>
    <name evidence="12" type="ORF">PNEG_01478</name>
</gene>
<dbReference type="SUPFAM" id="SSF47323">
    <property type="entry name" value="Anticodon-binding domain of a subclass of class I aminoacyl-tRNA synthetases"/>
    <property type="match status" value="1"/>
</dbReference>
<dbReference type="InterPro" id="IPR032678">
    <property type="entry name" value="tRNA-synt_1_cat_dom"/>
</dbReference>
<dbReference type="PANTHER" id="PTHR10890">
    <property type="entry name" value="CYSTEINYL-TRNA SYNTHETASE"/>
    <property type="match status" value="1"/>
</dbReference>
<dbReference type="OrthoDB" id="438179at2759"/>
<keyword evidence="6" id="KW-0862">Zinc</keyword>
<comment type="cofactor">
    <cofactor evidence="1">
        <name>Zn(2+)</name>
        <dbReference type="ChEBI" id="CHEBI:29105"/>
    </cofactor>
</comment>
<evidence type="ECO:0000256" key="2">
    <source>
        <dbReference type="ARBA" id="ARBA00012832"/>
    </source>
</evidence>
<dbReference type="PANTHER" id="PTHR10890:SF3">
    <property type="entry name" value="CYSTEINE--TRNA LIGASE, CYTOPLASMIC"/>
    <property type="match status" value="1"/>
</dbReference>
<sequence>MLKLDGKLALNFKTLNQSYDALILYKTLAPNVFLERVKDVLVLKLDEELKHLINDNFIFRQVSTHWENKYNEDMKALGVLEPSIVVRVSEFIPEIIKFIQEIINKGYAYESKGSVFFDIAAFEADGRHTYAKIEPWNRNNKKLVNEGEGELNYSEGKKMSSDFALWKASKVGEPKWESPWGKGRPGWHIECSAMASEILGSEIDIHSGGIDLAFPHHDNEIAQSEAFFDCDQWVNYFFHVGHLHIEGQKMSKSLKNFITIQDALKKYTSRQMRLYFLKQQWNMKMDFKESFMTDVRGIESLLCNFFVNINSLIIEKKLSLKENEVIKYTISNLEKELCKNLYQAQEALHDALCDNFNTPESLDIIINLITKTNIYISQARSDINILIITNVAEWISGILEIFGLKDNSFTVIEYKLNESTITTNHNEIIMPYVKVLSSFRDDIRNLLIISKSKSNMELSRDLLKLCDRLRDVDLTELGIQLEDRENKNALIKFVDKNELKQQQEKKLQQELLNKKIKEQKLQEKIFKGKLSPKELFQTDEYSKWDDQGFPLHDAQGIELTKSRRKKITKEWEKQTILHEKYLDWCKENTHKTT</sequence>
<accession>M7P8M3</accession>
<dbReference type="Gene3D" id="1.20.120.1910">
    <property type="entry name" value="Cysteine-tRNA ligase, C-terminal anti-codon recognition domain"/>
    <property type="match status" value="1"/>
</dbReference>
<dbReference type="Gene3D" id="3.40.50.620">
    <property type="entry name" value="HUPs"/>
    <property type="match status" value="1"/>
</dbReference>
<dbReference type="GO" id="GO:0006423">
    <property type="term" value="P:cysteinyl-tRNA aminoacylation"/>
    <property type="evidence" value="ECO:0007669"/>
    <property type="project" value="EnsemblFungi"/>
</dbReference>
<evidence type="ECO:0000256" key="3">
    <source>
        <dbReference type="ARBA" id="ARBA00022598"/>
    </source>
</evidence>
<dbReference type="VEuPathDB" id="FungiDB:PNEG_01478"/>
<dbReference type="InterPro" id="IPR015803">
    <property type="entry name" value="Cys-tRNA-ligase"/>
</dbReference>
<dbReference type="EMBL" id="AFWA02000004">
    <property type="protein sequence ID" value="EMR10205.1"/>
    <property type="molecule type" value="Genomic_DNA"/>
</dbReference>
<keyword evidence="4" id="KW-0479">Metal-binding</keyword>
<feature type="domain" description="tRNA synthetases class I catalytic" evidence="11">
    <location>
        <begin position="52"/>
        <end position="295"/>
    </location>
</feature>
<organism evidence="12 13">
    <name type="scientific">Pneumocystis murina (strain B123)</name>
    <name type="common">Mouse pneumocystis pneumonia agent</name>
    <name type="synonym">Pneumocystis carinii f. sp. muris</name>
    <dbReference type="NCBI Taxonomy" id="1069680"/>
    <lineage>
        <taxon>Eukaryota</taxon>
        <taxon>Fungi</taxon>
        <taxon>Dikarya</taxon>
        <taxon>Ascomycota</taxon>
        <taxon>Taphrinomycotina</taxon>
        <taxon>Pneumocystomycetes</taxon>
        <taxon>Pneumocystaceae</taxon>
        <taxon>Pneumocystis</taxon>
    </lineage>
</organism>
<keyword evidence="13" id="KW-1185">Reference proteome</keyword>
<dbReference type="GO" id="GO:1990825">
    <property type="term" value="F:sequence-specific mRNA binding"/>
    <property type="evidence" value="ECO:0007669"/>
    <property type="project" value="EnsemblFungi"/>
</dbReference>
<dbReference type="GO" id="GO:0005829">
    <property type="term" value="C:cytosol"/>
    <property type="evidence" value="ECO:0007669"/>
    <property type="project" value="EnsemblFungi"/>
</dbReference>
<evidence type="ECO:0000259" key="11">
    <source>
        <dbReference type="Pfam" id="PF01406"/>
    </source>
</evidence>
<keyword evidence="3 12" id="KW-0436">Ligase</keyword>
<evidence type="ECO:0000313" key="12">
    <source>
        <dbReference type="EMBL" id="EMR10205.1"/>
    </source>
</evidence>
<evidence type="ECO:0000256" key="8">
    <source>
        <dbReference type="ARBA" id="ARBA00022917"/>
    </source>
</evidence>
<dbReference type="STRING" id="1069680.M7P8M3"/>
<dbReference type="Pfam" id="PF01406">
    <property type="entry name" value="tRNA-synt_1e"/>
    <property type="match status" value="1"/>
</dbReference>
<evidence type="ECO:0000256" key="4">
    <source>
        <dbReference type="ARBA" id="ARBA00022723"/>
    </source>
</evidence>
<dbReference type="HOGENOM" id="CLU_013528_3_1_1"/>
<evidence type="ECO:0000256" key="6">
    <source>
        <dbReference type="ARBA" id="ARBA00022833"/>
    </source>
</evidence>
<dbReference type="NCBIfam" id="TIGR00435">
    <property type="entry name" value="cysS"/>
    <property type="match status" value="1"/>
</dbReference>
<dbReference type="GO" id="GO:0005524">
    <property type="term" value="F:ATP binding"/>
    <property type="evidence" value="ECO:0007669"/>
    <property type="project" value="UniProtKB-KW"/>
</dbReference>
<evidence type="ECO:0000256" key="5">
    <source>
        <dbReference type="ARBA" id="ARBA00022741"/>
    </source>
</evidence>
<evidence type="ECO:0000256" key="10">
    <source>
        <dbReference type="ARBA" id="ARBA00031499"/>
    </source>
</evidence>
<evidence type="ECO:0000313" key="13">
    <source>
        <dbReference type="Proteomes" id="UP000011958"/>
    </source>
</evidence>
<dbReference type="RefSeq" id="XP_007873417.1">
    <property type="nucleotide sequence ID" value="XM_007875226.1"/>
</dbReference>
<dbReference type="AlphaFoldDB" id="M7P8M3"/>
<evidence type="ECO:0000256" key="1">
    <source>
        <dbReference type="ARBA" id="ARBA00001947"/>
    </source>
</evidence>
<dbReference type="SUPFAM" id="SSF52374">
    <property type="entry name" value="Nucleotidylyl transferase"/>
    <property type="match status" value="1"/>
</dbReference>
<evidence type="ECO:0000256" key="9">
    <source>
        <dbReference type="ARBA" id="ARBA00023146"/>
    </source>
</evidence>
<protein>
    <recommendedName>
        <fullName evidence="2">cysteine--tRNA ligase</fullName>
        <ecNumber evidence="2">6.1.1.16</ecNumber>
    </recommendedName>
    <alternativeName>
        <fullName evidence="10">Cysteinyl-tRNA synthetase</fullName>
    </alternativeName>
</protein>
<dbReference type="GO" id="GO:0005739">
    <property type="term" value="C:mitochondrion"/>
    <property type="evidence" value="ECO:0007669"/>
    <property type="project" value="EnsemblFungi"/>
</dbReference>
<dbReference type="FunFam" id="3.40.50.620:FF:000027">
    <property type="entry name" value="Cysteine--tRNA ligase, cytoplasmic"/>
    <property type="match status" value="1"/>
</dbReference>
<comment type="caution">
    <text evidence="12">The sequence shown here is derived from an EMBL/GenBank/DDBJ whole genome shotgun (WGS) entry which is preliminary data.</text>
</comment>
<proteinExistence type="predicted"/>
<dbReference type="GO" id="GO:0004817">
    <property type="term" value="F:cysteine-tRNA ligase activity"/>
    <property type="evidence" value="ECO:0007669"/>
    <property type="project" value="UniProtKB-EC"/>
</dbReference>
<dbReference type="PRINTS" id="PR00983">
    <property type="entry name" value="TRNASYNTHCYS"/>
</dbReference>
<dbReference type="GO" id="GO:0046872">
    <property type="term" value="F:metal ion binding"/>
    <property type="evidence" value="ECO:0007669"/>
    <property type="project" value="UniProtKB-KW"/>
</dbReference>
<dbReference type="OMA" id="EAYWSTP"/>
<dbReference type="Proteomes" id="UP000011958">
    <property type="component" value="Unassembled WGS sequence"/>
</dbReference>
<dbReference type="InterPro" id="IPR009080">
    <property type="entry name" value="tRNAsynth_Ia_anticodon-bd"/>
</dbReference>
<dbReference type="eggNOG" id="KOG2007">
    <property type="taxonomic scope" value="Eukaryota"/>
</dbReference>
<name>M7P8M3_PNEMU</name>
<evidence type="ECO:0000256" key="7">
    <source>
        <dbReference type="ARBA" id="ARBA00022840"/>
    </source>
</evidence>
<dbReference type="InterPro" id="IPR014729">
    <property type="entry name" value="Rossmann-like_a/b/a_fold"/>
</dbReference>
<dbReference type="EC" id="6.1.1.16" evidence="2"/>
<dbReference type="GeneID" id="19895174"/>
<dbReference type="InterPro" id="IPR024909">
    <property type="entry name" value="Cys-tRNA/MSH_ligase"/>
</dbReference>